<evidence type="ECO:0000313" key="3">
    <source>
        <dbReference type="Proteomes" id="UP000324222"/>
    </source>
</evidence>
<evidence type="ECO:0000313" key="2">
    <source>
        <dbReference type="EMBL" id="MPC43593.1"/>
    </source>
</evidence>
<proteinExistence type="predicted"/>
<gene>
    <name evidence="2" type="ORF">E2C01_037243</name>
</gene>
<name>A0A5B7FES9_PORTR</name>
<comment type="caution">
    <text evidence="2">The sequence shown here is derived from an EMBL/GenBank/DDBJ whole genome shotgun (WGS) entry which is preliminary data.</text>
</comment>
<dbReference type="AlphaFoldDB" id="A0A5B7FES9"/>
<feature type="compositionally biased region" description="Acidic residues" evidence="1">
    <location>
        <begin position="7"/>
        <end position="31"/>
    </location>
</feature>
<accession>A0A5B7FES9</accession>
<sequence>MYCIDFKEEEEEGREEEEEEEEKEEEEEEEEEKRKKREEEKEEELLITGSEEPVTAGPPVRPASTIIFPTASHLTLVCHSLDHHRHATQKGGQTVPPAGNT</sequence>
<protein>
    <submittedName>
        <fullName evidence="2">Uncharacterized protein</fullName>
    </submittedName>
</protein>
<keyword evidence="3" id="KW-1185">Reference proteome</keyword>
<feature type="region of interest" description="Disordered" evidence="1">
    <location>
        <begin position="1"/>
        <end position="62"/>
    </location>
</feature>
<organism evidence="2 3">
    <name type="scientific">Portunus trituberculatus</name>
    <name type="common">Swimming crab</name>
    <name type="synonym">Neptunus trituberculatus</name>
    <dbReference type="NCBI Taxonomy" id="210409"/>
    <lineage>
        <taxon>Eukaryota</taxon>
        <taxon>Metazoa</taxon>
        <taxon>Ecdysozoa</taxon>
        <taxon>Arthropoda</taxon>
        <taxon>Crustacea</taxon>
        <taxon>Multicrustacea</taxon>
        <taxon>Malacostraca</taxon>
        <taxon>Eumalacostraca</taxon>
        <taxon>Eucarida</taxon>
        <taxon>Decapoda</taxon>
        <taxon>Pleocyemata</taxon>
        <taxon>Brachyura</taxon>
        <taxon>Eubrachyura</taxon>
        <taxon>Portunoidea</taxon>
        <taxon>Portunidae</taxon>
        <taxon>Portuninae</taxon>
        <taxon>Portunus</taxon>
    </lineage>
</organism>
<dbReference type="Proteomes" id="UP000324222">
    <property type="component" value="Unassembled WGS sequence"/>
</dbReference>
<dbReference type="EMBL" id="VSRR010005903">
    <property type="protein sequence ID" value="MPC43593.1"/>
    <property type="molecule type" value="Genomic_DNA"/>
</dbReference>
<reference evidence="2 3" key="1">
    <citation type="submission" date="2019-05" db="EMBL/GenBank/DDBJ databases">
        <title>Another draft genome of Portunus trituberculatus and its Hox gene families provides insights of decapod evolution.</title>
        <authorList>
            <person name="Jeong J.-H."/>
            <person name="Song I."/>
            <person name="Kim S."/>
            <person name="Choi T."/>
            <person name="Kim D."/>
            <person name="Ryu S."/>
            <person name="Kim W."/>
        </authorList>
    </citation>
    <scope>NUCLEOTIDE SEQUENCE [LARGE SCALE GENOMIC DNA]</scope>
    <source>
        <tissue evidence="2">Muscle</tissue>
    </source>
</reference>
<evidence type="ECO:0000256" key="1">
    <source>
        <dbReference type="SAM" id="MobiDB-lite"/>
    </source>
</evidence>